<gene>
    <name evidence="5" type="primary">metX</name>
    <name evidence="2" type="synonym">metXA</name>
    <name evidence="5" type="ORF">FUAX_37200</name>
</gene>
<name>A0AAU9D5K9_9BACT</name>
<comment type="pathway">
    <text evidence="2">Amino-acid biosynthesis; L-methionine biosynthesis via de novo pathway; O-acetyl-L-homoserine from L-homoserine: step 1/1.</text>
</comment>
<dbReference type="EMBL" id="AP025314">
    <property type="protein sequence ID" value="BDD11288.1"/>
    <property type="molecule type" value="Genomic_DNA"/>
</dbReference>
<keyword evidence="2" id="KW-0028">Amino-acid biosynthesis</keyword>
<organism evidence="5 6">
    <name type="scientific">Fulvitalea axinellae</name>
    <dbReference type="NCBI Taxonomy" id="1182444"/>
    <lineage>
        <taxon>Bacteria</taxon>
        <taxon>Pseudomonadati</taxon>
        <taxon>Bacteroidota</taxon>
        <taxon>Cytophagia</taxon>
        <taxon>Cytophagales</taxon>
        <taxon>Persicobacteraceae</taxon>
        <taxon>Fulvitalea</taxon>
    </lineage>
</organism>
<sequence>MTKHHTFIYDQEFELESGQSLPEFRLRYTTFGKLNEAKDNIIWVCHAFTGSSDFTDWWKGMFGPGMLYDPERHFVICANAIGGCYGSTGPLSVDPNKSRPYFHDFPSVTNRDIIRAFDKLRQHLGFEKLHTLIGCSMGGQQALEWAVLNPGLSEHLIVIGSNAKHSPWGIAFNESQRMAIEQDPTWQLYTAHAGMEGMKVARSIALISYRNYQTYDKTQYETDNTKTDDFKASSYQRYQGLKLANRFNAFTYWTLSKAMDSQNVGRGRDGVLEALATVKAKALFIGMSSDLLFPMQEQHFLTKNVPGAVFEPIHSDFGHDGFLLETEQLTDKIRAFYWRGLRENRRRKPAERLVTVGV</sequence>
<evidence type="ECO:0000256" key="1">
    <source>
        <dbReference type="ARBA" id="ARBA00022679"/>
    </source>
</evidence>
<feature type="active site" evidence="2 3">
    <location>
        <position position="319"/>
    </location>
</feature>
<dbReference type="Gene3D" id="3.40.50.1820">
    <property type="entry name" value="alpha/beta hydrolase"/>
    <property type="match status" value="1"/>
</dbReference>
<protein>
    <recommendedName>
        <fullName evidence="2">Homoserine O-acetyltransferase</fullName>
        <shortName evidence="2">HAT</shortName>
        <ecNumber evidence="2">2.3.1.31</ecNumber>
    </recommendedName>
    <alternativeName>
        <fullName evidence="2">Homoserine transacetylase</fullName>
        <shortName evidence="2">HTA</shortName>
    </alternativeName>
</protein>
<dbReference type="AlphaFoldDB" id="A0AAU9D5K9"/>
<feature type="binding site" evidence="2">
    <location>
        <position position="202"/>
    </location>
    <ligand>
        <name>substrate</name>
    </ligand>
</feature>
<dbReference type="InterPro" id="IPR008220">
    <property type="entry name" value="HAT_MetX-like"/>
</dbReference>
<keyword evidence="2" id="KW-0486">Methionine biosynthesis</keyword>
<dbReference type="SUPFAM" id="SSF53474">
    <property type="entry name" value="alpha/beta-Hydrolases"/>
    <property type="match status" value="1"/>
</dbReference>
<comment type="function">
    <text evidence="2">Transfers an acetyl group from acetyl-CoA to L-homoserine, forming acetyl-L-homoserine.</text>
</comment>
<dbReference type="RefSeq" id="WP_338392791.1">
    <property type="nucleotide sequence ID" value="NZ_AP025314.1"/>
</dbReference>
<accession>A0AAU9D5K9</accession>
<dbReference type="GO" id="GO:0005737">
    <property type="term" value="C:cytoplasm"/>
    <property type="evidence" value="ECO:0007669"/>
    <property type="project" value="UniProtKB-SubCell"/>
</dbReference>
<dbReference type="PANTHER" id="PTHR32268">
    <property type="entry name" value="HOMOSERINE O-ACETYLTRANSFERASE"/>
    <property type="match status" value="1"/>
</dbReference>
<keyword evidence="1 2" id="KW-0808">Transferase</keyword>
<keyword evidence="2" id="KW-0012">Acyltransferase</keyword>
<dbReference type="HAMAP" id="MF_00296">
    <property type="entry name" value="MetX_acyltransf"/>
    <property type="match status" value="1"/>
</dbReference>
<dbReference type="KEGG" id="fax:FUAX_37200"/>
<dbReference type="NCBIfam" id="TIGR01392">
    <property type="entry name" value="homoserO_Ac_trn"/>
    <property type="match status" value="1"/>
</dbReference>
<evidence type="ECO:0000313" key="5">
    <source>
        <dbReference type="EMBL" id="BDD11288.1"/>
    </source>
</evidence>
<feature type="domain" description="AB hydrolase-1" evidence="4">
    <location>
        <begin position="43"/>
        <end position="325"/>
    </location>
</feature>
<dbReference type="InterPro" id="IPR029058">
    <property type="entry name" value="AB_hydrolase_fold"/>
</dbReference>
<evidence type="ECO:0000256" key="3">
    <source>
        <dbReference type="PIRSR" id="PIRSR000443-1"/>
    </source>
</evidence>
<dbReference type="Pfam" id="PF00561">
    <property type="entry name" value="Abhydrolase_1"/>
    <property type="match status" value="1"/>
</dbReference>
<evidence type="ECO:0000259" key="4">
    <source>
        <dbReference type="Pfam" id="PF00561"/>
    </source>
</evidence>
<keyword evidence="6" id="KW-1185">Reference proteome</keyword>
<evidence type="ECO:0000313" key="6">
    <source>
        <dbReference type="Proteomes" id="UP001348817"/>
    </source>
</evidence>
<dbReference type="GO" id="GO:0009086">
    <property type="term" value="P:methionine biosynthetic process"/>
    <property type="evidence" value="ECO:0007669"/>
    <property type="project" value="UniProtKB-UniRule"/>
</dbReference>
<comment type="similarity">
    <text evidence="2">Belongs to the AB hydrolase superfamily. MetX family.</text>
</comment>
<keyword evidence="2" id="KW-0963">Cytoplasm</keyword>
<dbReference type="PIRSF" id="PIRSF000443">
    <property type="entry name" value="Homoser_Ac_trans"/>
    <property type="match status" value="1"/>
</dbReference>
<dbReference type="EC" id="2.3.1.31" evidence="2"/>
<evidence type="ECO:0000256" key="2">
    <source>
        <dbReference type="HAMAP-Rule" id="MF_00296"/>
    </source>
</evidence>
<reference evidence="5 6" key="1">
    <citation type="submission" date="2021-12" db="EMBL/GenBank/DDBJ databases">
        <title>Genome sequencing of bacteria with rrn-lacking chromosome and rrn-plasmid.</title>
        <authorList>
            <person name="Anda M."/>
            <person name="Iwasaki W."/>
        </authorList>
    </citation>
    <scope>NUCLEOTIDE SEQUENCE [LARGE SCALE GENOMIC DNA]</scope>
    <source>
        <strain evidence="5 6">DSM 100852</strain>
    </source>
</reference>
<comment type="catalytic activity">
    <reaction evidence="2">
        <text>L-homoserine + acetyl-CoA = O-acetyl-L-homoserine + CoA</text>
        <dbReference type="Rhea" id="RHEA:13701"/>
        <dbReference type="ChEBI" id="CHEBI:57287"/>
        <dbReference type="ChEBI" id="CHEBI:57288"/>
        <dbReference type="ChEBI" id="CHEBI:57476"/>
        <dbReference type="ChEBI" id="CHEBI:57716"/>
        <dbReference type="EC" id="2.3.1.31"/>
    </reaction>
</comment>
<dbReference type="GO" id="GO:0009092">
    <property type="term" value="P:homoserine metabolic process"/>
    <property type="evidence" value="ECO:0007669"/>
    <property type="project" value="TreeGrafter"/>
</dbReference>
<dbReference type="InterPro" id="IPR000073">
    <property type="entry name" value="AB_hydrolase_1"/>
</dbReference>
<comment type="caution">
    <text evidence="2">Lacks conserved residue(s) required for the propagation of feature annotation.</text>
</comment>
<proteinExistence type="inferred from homology"/>
<dbReference type="PANTHER" id="PTHR32268:SF11">
    <property type="entry name" value="HOMOSERINE O-ACETYLTRANSFERASE"/>
    <property type="match status" value="1"/>
</dbReference>
<dbReference type="Proteomes" id="UP001348817">
    <property type="component" value="Chromosome"/>
</dbReference>
<feature type="active site" description="Nucleophile" evidence="2 3">
    <location>
        <position position="136"/>
    </location>
</feature>
<feature type="active site" evidence="2 3">
    <location>
        <position position="290"/>
    </location>
</feature>
<comment type="subunit">
    <text evidence="2">Homodimer.</text>
</comment>
<feature type="binding site" evidence="2">
    <location>
        <position position="320"/>
    </location>
    <ligand>
        <name>substrate</name>
    </ligand>
</feature>
<dbReference type="GO" id="GO:0004414">
    <property type="term" value="F:homoserine O-acetyltransferase activity"/>
    <property type="evidence" value="ECO:0007669"/>
    <property type="project" value="UniProtKB-UniRule"/>
</dbReference>
<comment type="subcellular location">
    <subcellularLocation>
        <location evidence="2">Cytoplasm</location>
    </subcellularLocation>
</comment>